<keyword evidence="2" id="KW-1185">Reference proteome</keyword>
<organism evidence="1 2">
    <name type="scientific">Holothuria leucospilota</name>
    <name type="common">Black long sea cucumber</name>
    <name type="synonym">Mertensiothuria leucospilota</name>
    <dbReference type="NCBI Taxonomy" id="206669"/>
    <lineage>
        <taxon>Eukaryota</taxon>
        <taxon>Metazoa</taxon>
        <taxon>Echinodermata</taxon>
        <taxon>Eleutherozoa</taxon>
        <taxon>Echinozoa</taxon>
        <taxon>Holothuroidea</taxon>
        <taxon>Aspidochirotacea</taxon>
        <taxon>Aspidochirotida</taxon>
        <taxon>Holothuriidae</taxon>
        <taxon>Holothuria</taxon>
    </lineage>
</organism>
<gene>
    <name evidence="1" type="ORF">HOLleu_26011</name>
</gene>
<sequence>MWQLMINLREIVDLVCSPRILHEQIEYFQDLINLYLSSRQNLFPEQRMEPKHHYLTHYLRLITQFGPLMKVWTLAL</sequence>
<dbReference type="Proteomes" id="UP001152320">
    <property type="component" value="Chromosome 12"/>
</dbReference>
<accession>A0A9Q1BTA6</accession>
<evidence type="ECO:0000313" key="2">
    <source>
        <dbReference type="Proteomes" id="UP001152320"/>
    </source>
</evidence>
<dbReference type="AlphaFoldDB" id="A0A9Q1BTA6"/>
<name>A0A9Q1BTA6_HOLLE</name>
<reference evidence="1" key="1">
    <citation type="submission" date="2021-10" db="EMBL/GenBank/DDBJ databases">
        <title>Tropical sea cucumber genome reveals ecological adaptation and Cuvierian tubules defense mechanism.</title>
        <authorList>
            <person name="Chen T."/>
        </authorList>
    </citation>
    <scope>NUCLEOTIDE SEQUENCE</scope>
    <source>
        <strain evidence="1">Nanhai2018</strain>
        <tissue evidence="1">Muscle</tissue>
    </source>
</reference>
<proteinExistence type="predicted"/>
<comment type="caution">
    <text evidence="1">The sequence shown here is derived from an EMBL/GenBank/DDBJ whole genome shotgun (WGS) entry which is preliminary data.</text>
</comment>
<dbReference type="EMBL" id="JAIZAY010000012">
    <property type="protein sequence ID" value="KAJ8032477.1"/>
    <property type="molecule type" value="Genomic_DNA"/>
</dbReference>
<dbReference type="OrthoDB" id="5987179at2759"/>
<protein>
    <submittedName>
        <fullName evidence="1">Uncharacterized protein</fullName>
    </submittedName>
</protein>
<evidence type="ECO:0000313" key="1">
    <source>
        <dbReference type="EMBL" id="KAJ8032477.1"/>
    </source>
</evidence>